<evidence type="ECO:0000313" key="14">
    <source>
        <dbReference type="Proteomes" id="UP000193450"/>
    </source>
</evidence>
<dbReference type="PANTHER" id="PTHR10192:SF5">
    <property type="entry name" value="GEPHYRIN"/>
    <property type="match status" value="1"/>
</dbReference>
<keyword evidence="7 11" id="KW-0479">Metal-binding</keyword>
<dbReference type="UniPathway" id="UPA00344"/>
<dbReference type="SMART" id="SM00852">
    <property type="entry name" value="MoCF_biosynth"/>
    <property type="match status" value="1"/>
</dbReference>
<evidence type="ECO:0000256" key="1">
    <source>
        <dbReference type="ARBA" id="ARBA00001946"/>
    </source>
</evidence>
<dbReference type="Gene3D" id="3.90.105.10">
    <property type="entry name" value="Molybdopterin biosynthesis moea protein, domain 2"/>
    <property type="match status" value="1"/>
</dbReference>
<comment type="cofactor">
    <cofactor evidence="1 11">
        <name>Mg(2+)</name>
        <dbReference type="ChEBI" id="CHEBI:18420"/>
    </cofactor>
</comment>
<dbReference type="SUPFAM" id="SSF53218">
    <property type="entry name" value="Molybdenum cofactor biosynthesis proteins"/>
    <property type="match status" value="1"/>
</dbReference>
<evidence type="ECO:0000256" key="11">
    <source>
        <dbReference type="RuleBase" id="RU365090"/>
    </source>
</evidence>
<dbReference type="PANTHER" id="PTHR10192">
    <property type="entry name" value="MOLYBDOPTERIN BIOSYNTHESIS PROTEIN"/>
    <property type="match status" value="1"/>
</dbReference>
<accession>A0A1X9NHW3</accession>
<dbReference type="SUPFAM" id="SSF63867">
    <property type="entry name" value="MoeA C-terminal domain-like"/>
    <property type="match status" value="1"/>
</dbReference>
<dbReference type="Gene3D" id="3.40.980.10">
    <property type="entry name" value="MoaB/Mog-like domain"/>
    <property type="match status" value="1"/>
</dbReference>
<dbReference type="NCBIfam" id="TIGR00177">
    <property type="entry name" value="molyb_syn"/>
    <property type="match status" value="1"/>
</dbReference>
<dbReference type="InterPro" id="IPR036688">
    <property type="entry name" value="MoeA_C_domain_IV_sf"/>
</dbReference>
<comment type="similarity">
    <text evidence="4 11">Belongs to the MoeA family.</text>
</comment>
<name>A0A1X9NHW3_9GAMM</name>
<dbReference type="GO" id="GO:0006777">
    <property type="term" value="P:Mo-molybdopterin cofactor biosynthetic process"/>
    <property type="evidence" value="ECO:0007669"/>
    <property type="project" value="UniProtKB-UniRule"/>
</dbReference>
<keyword evidence="8 11" id="KW-0460">Magnesium</keyword>
<organism evidence="13 14">
    <name type="scientific">Oceanicoccus sagamiensis</name>
    <dbReference type="NCBI Taxonomy" id="716816"/>
    <lineage>
        <taxon>Bacteria</taxon>
        <taxon>Pseudomonadati</taxon>
        <taxon>Pseudomonadota</taxon>
        <taxon>Gammaproteobacteria</taxon>
        <taxon>Cellvibrionales</taxon>
        <taxon>Spongiibacteraceae</taxon>
        <taxon>Oceanicoccus</taxon>
    </lineage>
</organism>
<dbReference type="Gene3D" id="2.40.340.10">
    <property type="entry name" value="MoeA, C-terminal, domain IV"/>
    <property type="match status" value="1"/>
</dbReference>
<dbReference type="InterPro" id="IPR036135">
    <property type="entry name" value="MoeA_linker/N_sf"/>
</dbReference>
<gene>
    <name evidence="13" type="ORF">BST96_10430</name>
</gene>
<dbReference type="GO" id="GO:0046872">
    <property type="term" value="F:metal ion binding"/>
    <property type="evidence" value="ECO:0007669"/>
    <property type="project" value="UniProtKB-UniRule"/>
</dbReference>
<dbReference type="SUPFAM" id="SSF63882">
    <property type="entry name" value="MoeA N-terminal region -like"/>
    <property type="match status" value="1"/>
</dbReference>
<keyword evidence="6 11" id="KW-0808">Transferase</keyword>
<dbReference type="Pfam" id="PF03454">
    <property type="entry name" value="MoeA_C"/>
    <property type="match status" value="1"/>
</dbReference>
<dbReference type="GO" id="GO:0061599">
    <property type="term" value="F:molybdopterin molybdotransferase activity"/>
    <property type="evidence" value="ECO:0007669"/>
    <property type="project" value="UniProtKB-UniRule"/>
</dbReference>
<evidence type="ECO:0000313" key="13">
    <source>
        <dbReference type="EMBL" id="ARN74497.1"/>
    </source>
</evidence>
<evidence type="ECO:0000256" key="5">
    <source>
        <dbReference type="ARBA" id="ARBA00022505"/>
    </source>
</evidence>
<dbReference type="FunFam" id="3.40.980.10:FF:000004">
    <property type="entry name" value="Molybdopterin molybdenumtransferase"/>
    <property type="match status" value="1"/>
</dbReference>
<dbReference type="InterPro" id="IPR005111">
    <property type="entry name" value="MoeA_C_domain_IV"/>
</dbReference>
<dbReference type="Pfam" id="PF03453">
    <property type="entry name" value="MoeA_N"/>
    <property type="match status" value="1"/>
</dbReference>
<keyword evidence="14" id="KW-1185">Reference proteome</keyword>
<dbReference type="InterPro" id="IPR038987">
    <property type="entry name" value="MoeA-like"/>
</dbReference>
<dbReference type="InterPro" id="IPR008284">
    <property type="entry name" value="MoCF_biosynth_CS"/>
</dbReference>
<dbReference type="STRING" id="716816.BST96_10430"/>
<evidence type="ECO:0000256" key="10">
    <source>
        <dbReference type="ARBA" id="ARBA00047317"/>
    </source>
</evidence>
<comment type="pathway">
    <text evidence="3 11">Cofactor biosynthesis; molybdopterin biosynthesis.</text>
</comment>
<evidence type="ECO:0000256" key="6">
    <source>
        <dbReference type="ARBA" id="ARBA00022679"/>
    </source>
</evidence>
<dbReference type="Gene3D" id="2.170.190.11">
    <property type="entry name" value="Molybdopterin biosynthesis moea protein, domain 3"/>
    <property type="match status" value="1"/>
</dbReference>
<comment type="function">
    <text evidence="2 11">Catalyzes the insertion of molybdate into adenylated molybdopterin with the concomitant release of AMP.</text>
</comment>
<evidence type="ECO:0000256" key="7">
    <source>
        <dbReference type="ARBA" id="ARBA00022723"/>
    </source>
</evidence>
<dbReference type="NCBIfam" id="NF045515">
    <property type="entry name" value="Glp_gephyrin"/>
    <property type="match status" value="1"/>
</dbReference>
<proteinExistence type="inferred from homology"/>
<reference evidence="13 14" key="1">
    <citation type="submission" date="2016-11" db="EMBL/GenBank/DDBJ databases">
        <title>Trade-off between light-utilization and light-protection in marine flavobacteria.</title>
        <authorList>
            <person name="Kumagai Y."/>
        </authorList>
    </citation>
    <scope>NUCLEOTIDE SEQUENCE [LARGE SCALE GENOMIC DNA]</scope>
    <source>
        <strain evidence="13 14">NBRC 107125</strain>
    </source>
</reference>
<dbReference type="GO" id="GO:0005829">
    <property type="term" value="C:cytosol"/>
    <property type="evidence" value="ECO:0007669"/>
    <property type="project" value="TreeGrafter"/>
</dbReference>
<dbReference type="PROSITE" id="PS01079">
    <property type="entry name" value="MOCF_BIOSYNTHESIS_2"/>
    <property type="match status" value="1"/>
</dbReference>
<comment type="catalytic activity">
    <reaction evidence="10">
        <text>adenylyl-molybdopterin + molybdate = Mo-molybdopterin + AMP + H(+)</text>
        <dbReference type="Rhea" id="RHEA:35047"/>
        <dbReference type="ChEBI" id="CHEBI:15378"/>
        <dbReference type="ChEBI" id="CHEBI:36264"/>
        <dbReference type="ChEBI" id="CHEBI:62727"/>
        <dbReference type="ChEBI" id="CHEBI:71302"/>
        <dbReference type="ChEBI" id="CHEBI:456215"/>
        <dbReference type="EC" id="2.10.1.1"/>
    </reaction>
</comment>
<sequence>MPKAIKTRAPLMPVEDALAAILGAATPITEIETVPLLKALGRVLAADQSSAVDVPPCDNSAMDGYAIRYSDLAAGAALAVSQRIPAGTMGESLAAGTAARIFTGAAIPDNADTVVMQEDTESAGEGSGEGITVTAEIKVGQHIRPKGQDIRYGSVVIAKGKRLQPQDIGLLASIGATEVDVFRPLKVAVLSTGDELVEPGTPLAEGQIYNSNRYTLSALLTAMGYEVMDGGIVADDFDITCQQLQTLAERADIIISSGGVSVGEEDHVKAAVESLGELGLWKLNIKPGKPLAFGSVSGTPFFGLPGNPSSVFVTFSLLARPYLLRYQGQAEVAPIITKAEAGFDWQRAGTRQEYLRAKVQGGKVELYPNQSSGVLASASWANALVVLPPNTKVATGDQVQVILLTELSG</sequence>
<dbReference type="CDD" id="cd00887">
    <property type="entry name" value="MoeA"/>
    <property type="match status" value="1"/>
</dbReference>
<feature type="domain" description="MoaB/Mog" evidence="12">
    <location>
        <begin position="188"/>
        <end position="325"/>
    </location>
</feature>
<dbReference type="AlphaFoldDB" id="A0A1X9NHW3"/>
<evidence type="ECO:0000259" key="12">
    <source>
        <dbReference type="SMART" id="SM00852"/>
    </source>
</evidence>
<evidence type="ECO:0000256" key="3">
    <source>
        <dbReference type="ARBA" id="ARBA00005046"/>
    </source>
</evidence>
<dbReference type="RefSeq" id="WP_240554780.1">
    <property type="nucleotide sequence ID" value="NZ_CP019343.1"/>
</dbReference>
<dbReference type="InterPro" id="IPR005110">
    <property type="entry name" value="MoeA_linker/N"/>
</dbReference>
<keyword evidence="9 11" id="KW-0501">Molybdenum cofactor biosynthesis</keyword>
<dbReference type="Proteomes" id="UP000193450">
    <property type="component" value="Chromosome"/>
</dbReference>
<dbReference type="EMBL" id="CP019343">
    <property type="protein sequence ID" value="ARN74497.1"/>
    <property type="molecule type" value="Genomic_DNA"/>
</dbReference>
<dbReference type="KEGG" id="osg:BST96_10430"/>
<dbReference type="InterPro" id="IPR001453">
    <property type="entry name" value="MoaB/Mog_dom"/>
</dbReference>
<protein>
    <recommendedName>
        <fullName evidence="11">Molybdopterin molybdenumtransferase</fullName>
        <ecNumber evidence="11">2.10.1.1</ecNumber>
    </recommendedName>
</protein>
<evidence type="ECO:0000256" key="8">
    <source>
        <dbReference type="ARBA" id="ARBA00022842"/>
    </source>
</evidence>
<dbReference type="EC" id="2.10.1.1" evidence="11"/>
<dbReference type="InterPro" id="IPR036425">
    <property type="entry name" value="MoaB/Mog-like_dom_sf"/>
</dbReference>
<keyword evidence="5 11" id="KW-0500">Molybdenum</keyword>
<dbReference type="Pfam" id="PF00994">
    <property type="entry name" value="MoCF_biosynth"/>
    <property type="match status" value="1"/>
</dbReference>
<evidence type="ECO:0000256" key="9">
    <source>
        <dbReference type="ARBA" id="ARBA00023150"/>
    </source>
</evidence>
<evidence type="ECO:0000256" key="2">
    <source>
        <dbReference type="ARBA" id="ARBA00002901"/>
    </source>
</evidence>
<evidence type="ECO:0000256" key="4">
    <source>
        <dbReference type="ARBA" id="ARBA00010763"/>
    </source>
</evidence>